<dbReference type="GO" id="GO:0009055">
    <property type="term" value="F:electron transfer activity"/>
    <property type="evidence" value="ECO:0007669"/>
    <property type="project" value="InterPro"/>
</dbReference>
<name>A0A1W1CG13_9ZZZZ</name>
<dbReference type="GO" id="GO:0020037">
    <property type="term" value="F:heme binding"/>
    <property type="evidence" value="ECO:0007669"/>
    <property type="project" value="InterPro"/>
</dbReference>
<sequence length="355" mass="40230">MLALVILSANPTIPAYRVSDDVNLSNIKYDDDVWRYAKDIKVTLYPQTTLLMNDKRANRLQLNSSAKIARVSSLYNSSHISIKLKWRDVNRSISTLENSDRYDDAFAIEIPVDYANPKKLPYIGMGSKGRAVEVYYSSTSHTRDRAFVAEGFRESIGTIDSSEFNMSISYDGNISWRGVLTRAMRDDYVDLNKSSVFPLSFAIWRGDRLGRAELKLISGWTPLKLQKKRGDETLISELSYTPKGSIKIGREIAQDKCSSCHILENNSTTIRYIAPNLSNIGGYATKEYIRESISDPDEVIVDGYSPKAYPKFLWYNVDENGTRHSNMPSVVLDKDSTKHLLRYLMSLKSKPTKGK</sequence>
<evidence type="ECO:0000313" key="5">
    <source>
        <dbReference type="EMBL" id="SFV64726.1"/>
    </source>
</evidence>
<reference evidence="5" key="1">
    <citation type="submission" date="2016-10" db="EMBL/GenBank/DDBJ databases">
        <authorList>
            <person name="de Groot N.N."/>
        </authorList>
    </citation>
    <scope>NUCLEOTIDE SEQUENCE</scope>
</reference>
<dbReference type="Gene3D" id="1.10.760.10">
    <property type="entry name" value="Cytochrome c-like domain"/>
    <property type="match status" value="1"/>
</dbReference>
<evidence type="ECO:0000259" key="4">
    <source>
        <dbReference type="PROSITE" id="PS51007"/>
    </source>
</evidence>
<gene>
    <name evidence="5" type="ORF">MNB_SV-6-317</name>
</gene>
<evidence type="ECO:0000256" key="1">
    <source>
        <dbReference type="ARBA" id="ARBA00022617"/>
    </source>
</evidence>
<dbReference type="EMBL" id="FPHC01000071">
    <property type="protein sequence ID" value="SFV64726.1"/>
    <property type="molecule type" value="Genomic_DNA"/>
</dbReference>
<dbReference type="PROSITE" id="PS51007">
    <property type="entry name" value="CYTC"/>
    <property type="match status" value="1"/>
</dbReference>
<dbReference type="AlphaFoldDB" id="A0A1W1CG13"/>
<feature type="domain" description="Cytochrome c" evidence="4">
    <location>
        <begin position="244"/>
        <end position="348"/>
    </location>
</feature>
<dbReference type="GO" id="GO:0046872">
    <property type="term" value="F:metal ion binding"/>
    <property type="evidence" value="ECO:0007669"/>
    <property type="project" value="UniProtKB-KW"/>
</dbReference>
<dbReference type="InterPro" id="IPR009056">
    <property type="entry name" value="Cyt_c-like_dom"/>
</dbReference>
<evidence type="ECO:0000256" key="2">
    <source>
        <dbReference type="ARBA" id="ARBA00022723"/>
    </source>
</evidence>
<proteinExistence type="predicted"/>
<keyword evidence="2" id="KW-0479">Metal-binding</keyword>
<evidence type="ECO:0000256" key="3">
    <source>
        <dbReference type="ARBA" id="ARBA00023004"/>
    </source>
</evidence>
<accession>A0A1W1CG13</accession>
<dbReference type="Gene3D" id="2.60.40.1190">
    <property type="match status" value="1"/>
</dbReference>
<dbReference type="SUPFAM" id="SSF46626">
    <property type="entry name" value="Cytochrome c"/>
    <property type="match status" value="1"/>
</dbReference>
<dbReference type="Pfam" id="PF00034">
    <property type="entry name" value="Cytochrom_C"/>
    <property type="match status" value="1"/>
</dbReference>
<keyword evidence="1" id="KW-0349">Heme</keyword>
<dbReference type="InterPro" id="IPR036909">
    <property type="entry name" value="Cyt_c-like_dom_sf"/>
</dbReference>
<protein>
    <submittedName>
        <fullName evidence="5">Gamma-subunit of ethylbenzene dehydrogenase</fullName>
    </submittedName>
</protein>
<organism evidence="5">
    <name type="scientific">hydrothermal vent metagenome</name>
    <dbReference type="NCBI Taxonomy" id="652676"/>
    <lineage>
        <taxon>unclassified sequences</taxon>
        <taxon>metagenomes</taxon>
        <taxon>ecological metagenomes</taxon>
    </lineage>
</organism>
<keyword evidence="3" id="KW-0408">Iron</keyword>